<feature type="compositionally biased region" description="Polar residues" evidence="1">
    <location>
        <begin position="25"/>
        <end position="38"/>
    </location>
</feature>
<dbReference type="EMBL" id="CM002799">
    <property type="protein sequence ID" value="KZN87768.1"/>
    <property type="molecule type" value="Genomic_DNA"/>
</dbReference>
<organism evidence="2">
    <name type="scientific">Penicillium chrysogenum</name>
    <name type="common">Penicillium notatum</name>
    <dbReference type="NCBI Taxonomy" id="5076"/>
    <lineage>
        <taxon>Eukaryota</taxon>
        <taxon>Fungi</taxon>
        <taxon>Dikarya</taxon>
        <taxon>Ascomycota</taxon>
        <taxon>Pezizomycotina</taxon>
        <taxon>Eurotiomycetes</taxon>
        <taxon>Eurotiomycetidae</taxon>
        <taxon>Eurotiales</taxon>
        <taxon>Aspergillaceae</taxon>
        <taxon>Penicillium</taxon>
        <taxon>Penicillium chrysogenum species complex</taxon>
    </lineage>
</organism>
<sequence>MRKLETFVLHGAAHRQPRKLLWRVTTESGKTKGQTRSTAPSAPSSPPSHTLNGGASTSRPLHEAASQNDCAIPCHMWLVTPLCCLGNLPGASSAASSKRQPESATNMDTTGHEW</sequence>
<dbReference type="Proteomes" id="UP000076449">
    <property type="component" value="Chromosome II"/>
</dbReference>
<reference evidence="2" key="1">
    <citation type="journal article" date="2014" name="Genome Announc.">
        <title>Complete sequencing and chromosome-scale genome assembly of the industrial progenitor strain P2niaD18 from the penicillin producer Penicillium chrysogenum.</title>
        <authorList>
            <person name="Specht T."/>
            <person name="Dahlmann T.A."/>
            <person name="Zadra I."/>
            <person name="Kurnsteiner H."/>
            <person name="Kuck U."/>
        </authorList>
    </citation>
    <scope>NUCLEOTIDE SEQUENCE [LARGE SCALE GENOMIC DNA]</scope>
    <source>
        <strain evidence="2">P2niaD18</strain>
    </source>
</reference>
<evidence type="ECO:0000256" key="1">
    <source>
        <dbReference type="SAM" id="MobiDB-lite"/>
    </source>
</evidence>
<feature type="compositionally biased region" description="Polar residues" evidence="1">
    <location>
        <begin position="49"/>
        <end position="65"/>
    </location>
</feature>
<feature type="compositionally biased region" description="Basic residues" evidence="1">
    <location>
        <begin position="12"/>
        <end position="21"/>
    </location>
</feature>
<name>A0A167T0X0_PENCH</name>
<feature type="region of interest" description="Disordered" evidence="1">
    <location>
        <begin position="1"/>
        <end position="65"/>
    </location>
</feature>
<dbReference type="AlphaFoldDB" id="A0A167T0X0"/>
<accession>A0A167T0X0</accession>
<gene>
    <name evidence="2" type="ORF">EN45_063290</name>
</gene>
<proteinExistence type="predicted"/>
<evidence type="ECO:0000313" key="2">
    <source>
        <dbReference type="EMBL" id="KZN87768.1"/>
    </source>
</evidence>
<feature type="compositionally biased region" description="Polar residues" evidence="1">
    <location>
        <begin position="93"/>
        <end position="114"/>
    </location>
</feature>
<feature type="region of interest" description="Disordered" evidence="1">
    <location>
        <begin position="90"/>
        <end position="114"/>
    </location>
</feature>
<protein>
    <submittedName>
        <fullName evidence="2">Uncharacterized protein</fullName>
    </submittedName>
</protein>